<keyword evidence="1" id="KW-0812">Transmembrane</keyword>
<feature type="transmembrane region" description="Helical" evidence="1">
    <location>
        <begin position="140"/>
        <end position="160"/>
    </location>
</feature>
<keyword evidence="3" id="KW-1185">Reference proteome</keyword>
<dbReference type="NCBIfam" id="TIGR02871">
    <property type="entry name" value="spore_ylbJ"/>
    <property type="match status" value="1"/>
</dbReference>
<reference evidence="2 3" key="1">
    <citation type="journal article" date="2021" name="Cell Host Microbe">
        <title>in vivo commensal control of Clostridioides difficile virulence.</title>
        <authorList>
            <person name="Girinathan B.P."/>
            <person name="Dibenedetto N."/>
            <person name="Worley J.N."/>
            <person name="Peltier J."/>
            <person name="Arrieta-Ortiz M.L."/>
            <person name="Rupa Christinal Immanuel S."/>
            <person name="Lavin R."/>
            <person name="Delaney M.L."/>
            <person name="Cummins C."/>
            <person name="Hoffmann M."/>
            <person name="Luo Y."/>
            <person name="Gonzalez-Escalona N."/>
            <person name="Allard M."/>
            <person name="Onderdonk A.B."/>
            <person name="Gerber G.K."/>
            <person name="Sonenshein A.L."/>
            <person name="Baliga N."/>
            <person name="Dupuy B."/>
            <person name="Bry L."/>
        </authorList>
    </citation>
    <scope>NUCLEOTIDE SEQUENCE [LARGE SCALE GENOMIC DNA]</scope>
    <source>
        <strain evidence="2 3">DSM 599</strain>
    </source>
</reference>
<feature type="transmembrane region" description="Helical" evidence="1">
    <location>
        <begin position="166"/>
        <end position="186"/>
    </location>
</feature>
<keyword evidence="1" id="KW-1133">Transmembrane helix</keyword>
<feature type="transmembrane region" description="Helical" evidence="1">
    <location>
        <begin position="364"/>
        <end position="381"/>
    </location>
</feature>
<organism evidence="2 3">
    <name type="scientific">Clostridium sardiniense</name>
    <name type="common">Clostridium absonum</name>
    <dbReference type="NCBI Taxonomy" id="29369"/>
    <lineage>
        <taxon>Bacteria</taxon>
        <taxon>Bacillati</taxon>
        <taxon>Bacillota</taxon>
        <taxon>Clostridia</taxon>
        <taxon>Eubacteriales</taxon>
        <taxon>Clostridiaceae</taxon>
        <taxon>Clostridium</taxon>
    </lineage>
</organism>
<feature type="transmembrane region" description="Helical" evidence="1">
    <location>
        <begin position="218"/>
        <end position="239"/>
    </location>
</feature>
<dbReference type="InterPro" id="IPR014226">
    <property type="entry name" value="Spore_IM_YlbJ"/>
</dbReference>
<feature type="transmembrane region" description="Helical" evidence="1">
    <location>
        <begin position="58"/>
        <end position="80"/>
    </location>
</feature>
<evidence type="ECO:0000256" key="1">
    <source>
        <dbReference type="SAM" id="Phobius"/>
    </source>
</evidence>
<dbReference type="RefSeq" id="WP_221860907.1">
    <property type="nucleotide sequence ID" value="NZ_JAIKTU010000006.1"/>
</dbReference>
<feature type="transmembrane region" description="Helical" evidence="1">
    <location>
        <begin position="325"/>
        <end position="344"/>
    </location>
</feature>
<keyword evidence="1" id="KW-0472">Membrane</keyword>
<dbReference type="EMBL" id="JAIKTU010000006">
    <property type="protein sequence ID" value="MBY0755538.1"/>
    <property type="molecule type" value="Genomic_DNA"/>
</dbReference>
<comment type="caution">
    <text evidence="2">The sequence shown here is derived from an EMBL/GenBank/DDBJ whole genome shotgun (WGS) entry which is preliminary data.</text>
</comment>
<proteinExistence type="predicted"/>
<protein>
    <submittedName>
        <fullName evidence="2">Sporulation integral membrane protein YlbJ</fullName>
    </submittedName>
</protein>
<dbReference type="Proteomes" id="UP001299068">
    <property type="component" value="Unassembled WGS sequence"/>
</dbReference>
<accession>A0ABS7KY68</accession>
<feature type="transmembrane region" description="Helical" evidence="1">
    <location>
        <begin position="293"/>
        <end position="313"/>
    </location>
</feature>
<evidence type="ECO:0000313" key="2">
    <source>
        <dbReference type="EMBL" id="MBY0755538.1"/>
    </source>
</evidence>
<gene>
    <name evidence="2" type="primary">ylbJ</name>
    <name evidence="2" type="ORF">K5V21_08710</name>
</gene>
<name>A0ABS7KY68_CLOSR</name>
<evidence type="ECO:0000313" key="3">
    <source>
        <dbReference type="Proteomes" id="UP001299068"/>
    </source>
</evidence>
<feature type="transmembrane region" description="Helical" evidence="1">
    <location>
        <begin position="27"/>
        <end position="46"/>
    </location>
</feature>
<sequence length="392" mass="43381">MNSIFILWIFIFIFTFILLKLTNIKRNYIFCFVITVLIVLFVVNIESSIQAAIEGCKLSFKAIVPTVFSFSLICNLLISYDGISLYSNILGPLVCRPLKLSPSCSFPIVASMLCGYPLGAKYSSDIYELGYIEKKEYFRLVNIASNTGPIFLLGSVGATLLGNPKYGYFLLISNYLSLFFIALLTIKKSSSNNNYKKKISKSSNVNFGLAIDDAIKNAINTTLAVSGYVVAFSVIISILKNSSLISSTFYNIETFLNIPKNALYGTFLGSIEMTNGCNIIASSNLSIHLKLSIISFFASFSGLSAIAQTSSFMSKNNVSMIKYMFLKLVQGLFSFTVSFCLSNIIFKTTETSSLITSTNSYKNLFMYAVPILIFLSIPLILKSLRKILVHIS</sequence>
<feature type="transmembrane region" description="Helical" evidence="1">
    <location>
        <begin position="5"/>
        <end position="21"/>
    </location>
</feature>